<dbReference type="Gene3D" id="3.30.460.10">
    <property type="entry name" value="Beta Polymerase, domain 2"/>
    <property type="match status" value="1"/>
</dbReference>
<gene>
    <name evidence="2" type="ORF">ENP99_02655</name>
</gene>
<dbReference type="CDD" id="cd05403">
    <property type="entry name" value="NT_KNTase_like"/>
    <property type="match status" value="1"/>
</dbReference>
<dbReference type="AlphaFoldDB" id="A0A7J2TAF5"/>
<comment type="caution">
    <text evidence="2">The sequence shown here is derived from an EMBL/GenBank/DDBJ whole genome shotgun (WGS) entry which is preliminary data.</text>
</comment>
<dbReference type="PANTHER" id="PTHR43449:SF3">
    <property type="entry name" value="POLYMERASE NUCLEOTIDYL TRANSFERASE DOMAIN-CONTAINING PROTEIN"/>
    <property type="match status" value="1"/>
</dbReference>
<sequence length="122" mass="13995">MAKIIEERLKEREKAIEEAKEFALCISRKLGKITAILFGSYARGDFNVWSDIDVLVVAENLPRNPLKRFELVEECLKMYPRVESIIITVEELIKKRGRDPAVTEAIQKGVILIDLLELDKIP</sequence>
<dbReference type="InterPro" id="IPR043519">
    <property type="entry name" value="NT_sf"/>
</dbReference>
<dbReference type="GO" id="GO:0016779">
    <property type="term" value="F:nucleotidyltransferase activity"/>
    <property type="evidence" value="ECO:0007669"/>
    <property type="project" value="InterPro"/>
</dbReference>
<evidence type="ECO:0000313" key="2">
    <source>
        <dbReference type="EMBL" id="HEH31000.1"/>
    </source>
</evidence>
<keyword evidence="2" id="KW-0808">Transferase</keyword>
<dbReference type="InterPro" id="IPR002934">
    <property type="entry name" value="Polymerase_NTP_transf_dom"/>
</dbReference>
<accession>A0A7J2TAF5</accession>
<dbReference type="Pfam" id="PF01909">
    <property type="entry name" value="NTP_transf_2"/>
    <property type="match status" value="1"/>
</dbReference>
<proteinExistence type="predicted"/>
<feature type="domain" description="Polymerase nucleotidyl transferase" evidence="1">
    <location>
        <begin position="20"/>
        <end position="93"/>
    </location>
</feature>
<dbReference type="PANTHER" id="PTHR43449">
    <property type="entry name" value="NUCLEOTIDYLTRANSFERASE"/>
    <property type="match status" value="1"/>
</dbReference>
<dbReference type="SUPFAM" id="SSF81301">
    <property type="entry name" value="Nucleotidyltransferase"/>
    <property type="match status" value="1"/>
</dbReference>
<protein>
    <submittedName>
        <fullName evidence="2">Nucleotidyltransferase domain-containing protein</fullName>
    </submittedName>
</protein>
<organism evidence="2">
    <name type="scientific">Ignisphaera aggregans</name>
    <dbReference type="NCBI Taxonomy" id="334771"/>
    <lineage>
        <taxon>Archaea</taxon>
        <taxon>Thermoproteota</taxon>
        <taxon>Thermoprotei</taxon>
        <taxon>Desulfurococcales</taxon>
        <taxon>Desulfurococcaceae</taxon>
        <taxon>Ignisphaera</taxon>
    </lineage>
</organism>
<name>A0A7J2TAF5_9CREN</name>
<dbReference type="EMBL" id="DSLL01000020">
    <property type="protein sequence ID" value="HEH31000.1"/>
    <property type="molecule type" value="Genomic_DNA"/>
</dbReference>
<reference evidence="2" key="1">
    <citation type="journal article" date="2020" name="mSystems">
        <title>Genome- and Community-Level Interaction Insights into Carbon Utilization and Element Cycling Functions of Hydrothermarchaeota in Hydrothermal Sediment.</title>
        <authorList>
            <person name="Zhou Z."/>
            <person name="Liu Y."/>
            <person name="Xu W."/>
            <person name="Pan J."/>
            <person name="Luo Z.H."/>
            <person name="Li M."/>
        </authorList>
    </citation>
    <scope>NUCLEOTIDE SEQUENCE [LARGE SCALE GENOMIC DNA]</scope>
    <source>
        <strain evidence="2">SpSt-27</strain>
    </source>
</reference>
<evidence type="ECO:0000259" key="1">
    <source>
        <dbReference type="Pfam" id="PF01909"/>
    </source>
</evidence>